<name>A0A382R4L9_9ZZZZ</name>
<feature type="transmembrane region" description="Helical" evidence="1">
    <location>
        <begin position="20"/>
        <end position="38"/>
    </location>
</feature>
<dbReference type="AlphaFoldDB" id="A0A382R4L9"/>
<keyword evidence="1" id="KW-1133">Transmembrane helix</keyword>
<accession>A0A382R4L9</accession>
<dbReference type="EMBL" id="UINC01119097">
    <property type="protein sequence ID" value="SVC92673.1"/>
    <property type="molecule type" value="Genomic_DNA"/>
</dbReference>
<gene>
    <name evidence="2" type="ORF">METZ01_LOCUS345527</name>
</gene>
<evidence type="ECO:0000256" key="1">
    <source>
        <dbReference type="SAM" id="Phobius"/>
    </source>
</evidence>
<protein>
    <submittedName>
        <fullName evidence="2">Uncharacterized protein</fullName>
    </submittedName>
</protein>
<keyword evidence="1" id="KW-0812">Transmembrane</keyword>
<keyword evidence="1" id="KW-0472">Membrane</keyword>
<proteinExistence type="predicted"/>
<evidence type="ECO:0000313" key="2">
    <source>
        <dbReference type="EMBL" id="SVC92673.1"/>
    </source>
</evidence>
<sequence length="52" mass="6093">MIIIFLLRPPAFLSMRLGDLLTFINLLVSVIYLIIDNIKRIILTEKKEDIYS</sequence>
<organism evidence="2">
    <name type="scientific">marine metagenome</name>
    <dbReference type="NCBI Taxonomy" id="408172"/>
    <lineage>
        <taxon>unclassified sequences</taxon>
        <taxon>metagenomes</taxon>
        <taxon>ecological metagenomes</taxon>
    </lineage>
</organism>
<reference evidence="2" key="1">
    <citation type="submission" date="2018-05" db="EMBL/GenBank/DDBJ databases">
        <authorList>
            <person name="Lanie J.A."/>
            <person name="Ng W.-L."/>
            <person name="Kazmierczak K.M."/>
            <person name="Andrzejewski T.M."/>
            <person name="Davidsen T.M."/>
            <person name="Wayne K.J."/>
            <person name="Tettelin H."/>
            <person name="Glass J.I."/>
            <person name="Rusch D."/>
            <person name="Podicherti R."/>
            <person name="Tsui H.-C.T."/>
            <person name="Winkler M.E."/>
        </authorList>
    </citation>
    <scope>NUCLEOTIDE SEQUENCE</scope>
</reference>